<protein>
    <submittedName>
        <fullName evidence="2">Uncharacterized protein</fullName>
    </submittedName>
</protein>
<dbReference type="AlphaFoldDB" id="A0A5C3QDY0"/>
<sequence length="316" mass="36441">MAKTFTSTSAVQRPFYHRADESSFFGSETSSLFDSEDTSFDTDASSIHSDDEYFTKHQAHSVSSMHGPTHTQRMPTPLLLPPRYQPPRYRFSAQLARGLLPIQIQRYIASFTIDPPTSSRAIRTAYINRQLRVFRAQLENELGMILEESTRAIVRLAAERRTLEKEMSCAVSAEFGSRPREKLEGRDEKQLERWRLETARHVRGAEILFTDRAEWIDEYVEKLDSLIWLELRHMAEQQVNGAKEACRTVNTTAKSRRSSVSVGSGHVERGQSVEGKRMHERIELRRKEISDMVARFDEGLVEDMRDELAKWNDTGR</sequence>
<evidence type="ECO:0000313" key="3">
    <source>
        <dbReference type="Proteomes" id="UP000305067"/>
    </source>
</evidence>
<evidence type="ECO:0000256" key="1">
    <source>
        <dbReference type="SAM" id="MobiDB-lite"/>
    </source>
</evidence>
<dbReference type="Proteomes" id="UP000305067">
    <property type="component" value="Unassembled WGS sequence"/>
</dbReference>
<organism evidence="2 3">
    <name type="scientific">Pterulicium gracile</name>
    <dbReference type="NCBI Taxonomy" id="1884261"/>
    <lineage>
        <taxon>Eukaryota</taxon>
        <taxon>Fungi</taxon>
        <taxon>Dikarya</taxon>
        <taxon>Basidiomycota</taxon>
        <taxon>Agaricomycotina</taxon>
        <taxon>Agaricomycetes</taxon>
        <taxon>Agaricomycetidae</taxon>
        <taxon>Agaricales</taxon>
        <taxon>Pleurotineae</taxon>
        <taxon>Pterulaceae</taxon>
        <taxon>Pterulicium</taxon>
    </lineage>
</organism>
<gene>
    <name evidence="2" type="ORF">BDV98DRAFT_569481</name>
</gene>
<reference evidence="2 3" key="1">
    <citation type="journal article" date="2019" name="Nat. Ecol. Evol.">
        <title>Megaphylogeny resolves global patterns of mushroom evolution.</title>
        <authorList>
            <person name="Varga T."/>
            <person name="Krizsan K."/>
            <person name="Foldi C."/>
            <person name="Dima B."/>
            <person name="Sanchez-Garcia M."/>
            <person name="Sanchez-Ramirez S."/>
            <person name="Szollosi G.J."/>
            <person name="Szarkandi J.G."/>
            <person name="Papp V."/>
            <person name="Albert L."/>
            <person name="Andreopoulos W."/>
            <person name="Angelini C."/>
            <person name="Antonin V."/>
            <person name="Barry K.W."/>
            <person name="Bougher N.L."/>
            <person name="Buchanan P."/>
            <person name="Buyck B."/>
            <person name="Bense V."/>
            <person name="Catcheside P."/>
            <person name="Chovatia M."/>
            <person name="Cooper J."/>
            <person name="Damon W."/>
            <person name="Desjardin D."/>
            <person name="Finy P."/>
            <person name="Geml J."/>
            <person name="Haridas S."/>
            <person name="Hughes K."/>
            <person name="Justo A."/>
            <person name="Karasinski D."/>
            <person name="Kautmanova I."/>
            <person name="Kiss B."/>
            <person name="Kocsube S."/>
            <person name="Kotiranta H."/>
            <person name="LaButti K.M."/>
            <person name="Lechner B.E."/>
            <person name="Liimatainen K."/>
            <person name="Lipzen A."/>
            <person name="Lukacs Z."/>
            <person name="Mihaltcheva S."/>
            <person name="Morgado L.N."/>
            <person name="Niskanen T."/>
            <person name="Noordeloos M.E."/>
            <person name="Ohm R.A."/>
            <person name="Ortiz-Santana B."/>
            <person name="Ovrebo C."/>
            <person name="Racz N."/>
            <person name="Riley R."/>
            <person name="Savchenko A."/>
            <person name="Shiryaev A."/>
            <person name="Soop K."/>
            <person name="Spirin V."/>
            <person name="Szebenyi C."/>
            <person name="Tomsovsky M."/>
            <person name="Tulloss R.E."/>
            <person name="Uehling J."/>
            <person name="Grigoriev I.V."/>
            <person name="Vagvolgyi C."/>
            <person name="Papp T."/>
            <person name="Martin F.M."/>
            <person name="Miettinen O."/>
            <person name="Hibbett D.S."/>
            <person name="Nagy L.G."/>
        </authorList>
    </citation>
    <scope>NUCLEOTIDE SEQUENCE [LARGE SCALE GENOMIC DNA]</scope>
    <source>
        <strain evidence="2 3">CBS 309.79</strain>
    </source>
</reference>
<proteinExistence type="predicted"/>
<accession>A0A5C3QDY0</accession>
<keyword evidence="3" id="KW-1185">Reference proteome</keyword>
<evidence type="ECO:0000313" key="2">
    <source>
        <dbReference type="EMBL" id="TFL00253.1"/>
    </source>
</evidence>
<feature type="region of interest" description="Disordered" evidence="1">
    <location>
        <begin position="255"/>
        <end position="276"/>
    </location>
</feature>
<feature type="compositionally biased region" description="Basic and acidic residues" evidence="1">
    <location>
        <begin position="266"/>
        <end position="276"/>
    </location>
</feature>
<name>A0A5C3QDY0_9AGAR</name>
<dbReference type="EMBL" id="ML178829">
    <property type="protein sequence ID" value="TFL00253.1"/>
    <property type="molecule type" value="Genomic_DNA"/>
</dbReference>